<gene>
    <name evidence="2" type="ORF">I7I52_08225</name>
</gene>
<evidence type="ECO:0000313" key="2">
    <source>
        <dbReference type="EMBL" id="KAG5291027.1"/>
    </source>
</evidence>
<evidence type="ECO:0000313" key="3">
    <source>
        <dbReference type="Proteomes" id="UP000670092"/>
    </source>
</evidence>
<feature type="region of interest" description="Disordered" evidence="1">
    <location>
        <begin position="15"/>
        <end position="65"/>
    </location>
</feature>
<dbReference type="EMBL" id="JAEVHI010000005">
    <property type="protein sequence ID" value="KAG5291027.1"/>
    <property type="molecule type" value="Genomic_DNA"/>
</dbReference>
<evidence type="ECO:0000256" key="1">
    <source>
        <dbReference type="SAM" id="MobiDB-lite"/>
    </source>
</evidence>
<reference evidence="2 3" key="1">
    <citation type="submission" date="2021-01" db="EMBL/GenBank/DDBJ databases">
        <title>Chromosome-level genome assembly of a human fungal pathogen reveals clustering of transcriptionally co-regulated genes.</title>
        <authorList>
            <person name="Voorhies M."/>
            <person name="Cohen S."/>
            <person name="Shea T.P."/>
            <person name="Petrus S."/>
            <person name="Munoz J.F."/>
            <person name="Poplawski S."/>
            <person name="Goldman W.E."/>
            <person name="Michael T."/>
            <person name="Cuomo C.A."/>
            <person name="Sil A."/>
            <person name="Beyhan S."/>
        </authorList>
    </citation>
    <scope>NUCLEOTIDE SEQUENCE [LARGE SCALE GENOMIC DNA]</scope>
    <source>
        <strain evidence="2 3">G184AR</strain>
    </source>
</reference>
<sequence>MYIITNEVCSKKKNMPKLKYTPLPPEMRKSTPKNALKKKKKQIRKQQANDSSLASQYTPGTLLLK</sequence>
<dbReference type="AlphaFoldDB" id="A0A8H7YJN5"/>
<organism evidence="2 3">
    <name type="scientific">Ajellomyces capsulatus</name>
    <name type="common">Darling's disease fungus</name>
    <name type="synonym">Histoplasma capsulatum</name>
    <dbReference type="NCBI Taxonomy" id="5037"/>
    <lineage>
        <taxon>Eukaryota</taxon>
        <taxon>Fungi</taxon>
        <taxon>Dikarya</taxon>
        <taxon>Ascomycota</taxon>
        <taxon>Pezizomycotina</taxon>
        <taxon>Eurotiomycetes</taxon>
        <taxon>Eurotiomycetidae</taxon>
        <taxon>Onygenales</taxon>
        <taxon>Ajellomycetaceae</taxon>
        <taxon>Histoplasma</taxon>
    </lineage>
</organism>
<dbReference type="VEuPathDB" id="FungiDB:I7I52_08225"/>
<dbReference type="Proteomes" id="UP000670092">
    <property type="component" value="Unassembled WGS sequence"/>
</dbReference>
<feature type="compositionally biased region" description="Polar residues" evidence="1">
    <location>
        <begin position="46"/>
        <end position="59"/>
    </location>
</feature>
<comment type="caution">
    <text evidence="2">The sequence shown here is derived from an EMBL/GenBank/DDBJ whole genome shotgun (WGS) entry which is preliminary data.</text>
</comment>
<accession>A0A8H7YJN5</accession>
<feature type="compositionally biased region" description="Basic residues" evidence="1">
    <location>
        <begin position="35"/>
        <end position="44"/>
    </location>
</feature>
<proteinExistence type="predicted"/>
<protein>
    <submittedName>
        <fullName evidence="2">Uncharacterized protein</fullName>
    </submittedName>
</protein>
<name>A0A8H7YJN5_AJECA</name>